<evidence type="ECO:0000313" key="2">
    <source>
        <dbReference type="Proteomes" id="UP000004548"/>
    </source>
</evidence>
<proteinExistence type="predicted"/>
<evidence type="ECO:0000313" key="1">
    <source>
        <dbReference type="EMBL" id="EIC76540.1"/>
    </source>
</evidence>
<dbReference type="Proteomes" id="UP000004548">
    <property type="component" value="Unassembled WGS sequence"/>
</dbReference>
<organism evidence="1 2">
    <name type="scientific">Streptococcus oralis SK610</name>
    <dbReference type="NCBI Taxonomy" id="1095741"/>
    <lineage>
        <taxon>Bacteria</taxon>
        <taxon>Bacillati</taxon>
        <taxon>Bacillota</taxon>
        <taxon>Bacilli</taxon>
        <taxon>Lactobacillales</taxon>
        <taxon>Streptococcaceae</taxon>
        <taxon>Streptococcus</taxon>
    </lineage>
</organism>
<dbReference type="AlphaFoldDB" id="I0Q5I8"/>
<dbReference type="RefSeq" id="WP_001037589.1">
    <property type="nucleotide sequence ID" value="NZ_AJKQ01000001.1"/>
</dbReference>
<name>I0Q5I8_STROR</name>
<reference evidence="1 2" key="1">
    <citation type="submission" date="2012-03" db="EMBL/GenBank/DDBJ databases">
        <authorList>
            <person name="Durkin A.S."/>
            <person name="McCorrison J."/>
            <person name="Torralba M."/>
            <person name="Gillis M."/>
            <person name="Methe B."/>
            <person name="Sutton G."/>
            <person name="Nelson K.E."/>
        </authorList>
    </citation>
    <scope>NUCLEOTIDE SEQUENCE [LARGE SCALE GENOMIC DNA]</scope>
    <source>
        <strain evidence="1 2">SK610</strain>
    </source>
</reference>
<comment type="caution">
    <text evidence="1">The sequence shown here is derived from an EMBL/GenBank/DDBJ whole genome shotgun (WGS) entry which is preliminary data.</text>
</comment>
<accession>I0Q5I8</accession>
<sequence length="183" mass="22126">MNKLKTMLKVEKLHPKERYYVTKVDEFSHVVNSGLFLSSKKTKRNIAYSLRYLEFLKIQLDELVLDDLMKKMIWKNFIITSISVIEVIMQDRTNNNKFGEKLLNEFREKNPLSLSDNDLDKLDDFRKLRNRVHIEIKYDDDDTDWFMFGEKEYLEMKNLLYNFLTSEKMFNSMYTKNVDFLKS</sequence>
<gene>
    <name evidence="1" type="ORF">HMPREF1115_1625</name>
</gene>
<protein>
    <submittedName>
        <fullName evidence="1">Uncharacterized protein</fullName>
    </submittedName>
</protein>
<dbReference type="PATRIC" id="fig|1095741.3.peg.18"/>
<dbReference type="EMBL" id="AJKQ01000001">
    <property type="protein sequence ID" value="EIC76540.1"/>
    <property type="molecule type" value="Genomic_DNA"/>
</dbReference>